<dbReference type="PROSITE" id="PS51257">
    <property type="entry name" value="PROKAR_LIPOPROTEIN"/>
    <property type="match status" value="1"/>
</dbReference>
<dbReference type="Pfam" id="PF01607">
    <property type="entry name" value="CBM_14"/>
    <property type="match status" value="1"/>
</dbReference>
<dbReference type="InterPro" id="IPR051940">
    <property type="entry name" value="Chitin_bind-dev_reg"/>
</dbReference>
<keyword evidence="4" id="KW-1015">Disulfide bond</keyword>
<evidence type="ECO:0000256" key="6">
    <source>
        <dbReference type="SAM" id="MobiDB-lite"/>
    </source>
</evidence>
<evidence type="ECO:0000256" key="1">
    <source>
        <dbReference type="ARBA" id="ARBA00022669"/>
    </source>
</evidence>
<gene>
    <name evidence="9" type="primary">Dwil\GK28235</name>
    <name evidence="9" type="ORF">Dwil_GK28235</name>
</gene>
<dbReference type="GO" id="GO:0005576">
    <property type="term" value="C:extracellular region"/>
    <property type="evidence" value="ECO:0007669"/>
    <property type="project" value="InterPro"/>
</dbReference>
<dbReference type="Proteomes" id="UP000007798">
    <property type="component" value="Unassembled WGS sequence"/>
</dbReference>
<feature type="domain" description="Chitin-binding type-2" evidence="8">
    <location>
        <begin position="27"/>
        <end position="84"/>
    </location>
</feature>
<evidence type="ECO:0000313" key="9">
    <source>
        <dbReference type="EMBL" id="KRF98214.1"/>
    </source>
</evidence>
<dbReference type="InterPro" id="IPR036508">
    <property type="entry name" value="Chitin-bd_dom_sf"/>
</dbReference>
<evidence type="ECO:0000256" key="5">
    <source>
        <dbReference type="ARBA" id="ARBA00023180"/>
    </source>
</evidence>
<keyword evidence="1" id="KW-0147">Chitin-binding</keyword>
<evidence type="ECO:0000256" key="2">
    <source>
        <dbReference type="ARBA" id="ARBA00022729"/>
    </source>
</evidence>
<feature type="non-terminal residue" evidence="9">
    <location>
        <position position="126"/>
    </location>
</feature>
<feature type="compositionally biased region" description="Basic and acidic residues" evidence="6">
    <location>
        <begin position="95"/>
        <end position="109"/>
    </location>
</feature>
<organism evidence="9 10">
    <name type="scientific">Drosophila willistoni</name>
    <name type="common">Fruit fly</name>
    <dbReference type="NCBI Taxonomy" id="7260"/>
    <lineage>
        <taxon>Eukaryota</taxon>
        <taxon>Metazoa</taxon>
        <taxon>Ecdysozoa</taxon>
        <taxon>Arthropoda</taxon>
        <taxon>Hexapoda</taxon>
        <taxon>Insecta</taxon>
        <taxon>Pterygota</taxon>
        <taxon>Neoptera</taxon>
        <taxon>Endopterygota</taxon>
        <taxon>Diptera</taxon>
        <taxon>Brachycera</taxon>
        <taxon>Muscomorpha</taxon>
        <taxon>Ephydroidea</taxon>
        <taxon>Drosophilidae</taxon>
        <taxon>Drosophila</taxon>
        <taxon>Sophophora</taxon>
    </lineage>
</organism>
<evidence type="ECO:0000256" key="7">
    <source>
        <dbReference type="SAM" id="SignalP"/>
    </source>
</evidence>
<proteinExistence type="predicted"/>
<dbReference type="SUPFAM" id="SSF57625">
    <property type="entry name" value="Invertebrate chitin-binding proteins"/>
    <property type="match status" value="1"/>
</dbReference>
<dbReference type="OrthoDB" id="6020543at2759"/>
<dbReference type="InParanoid" id="A0A0Q9WZT6"/>
<keyword evidence="10" id="KW-1185">Reference proteome</keyword>
<name>A0A0Q9WZT6_DROWI</name>
<dbReference type="EMBL" id="CH963851">
    <property type="protein sequence ID" value="KRF98214.1"/>
    <property type="molecule type" value="Genomic_DNA"/>
</dbReference>
<keyword evidence="5" id="KW-0325">Glycoprotein</keyword>
<dbReference type="GO" id="GO:0008061">
    <property type="term" value="F:chitin binding"/>
    <property type="evidence" value="ECO:0007669"/>
    <property type="project" value="UniProtKB-KW"/>
</dbReference>
<accession>A0A0Q9WZT6</accession>
<feature type="chain" id="PRO_5006387293" description="Chitin-binding type-2 domain-containing protein" evidence="7">
    <location>
        <begin position="25"/>
        <end position="126"/>
    </location>
</feature>
<feature type="compositionally biased region" description="Pro residues" evidence="6">
    <location>
        <begin position="110"/>
        <end position="126"/>
    </location>
</feature>
<dbReference type="AlphaFoldDB" id="A0A0Q9WZT6"/>
<dbReference type="SMART" id="SM00494">
    <property type="entry name" value="ChtBD2"/>
    <property type="match status" value="1"/>
</dbReference>
<keyword evidence="3" id="KW-0677">Repeat</keyword>
<protein>
    <recommendedName>
        <fullName evidence="8">Chitin-binding type-2 domain-containing protein</fullName>
    </recommendedName>
</protein>
<dbReference type="PROSITE" id="PS50940">
    <property type="entry name" value="CHIT_BIND_II"/>
    <property type="match status" value="1"/>
</dbReference>
<evidence type="ECO:0000256" key="4">
    <source>
        <dbReference type="ARBA" id="ARBA00023157"/>
    </source>
</evidence>
<keyword evidence="2 7" id="KW-0732">Signal</keyword>
<evidence type="ECO:0000256" key="3">
    <source>
        <dbReference type="ARBA" id="ARBA00022737"/>
    </source>
</evidence>
<reference evidence="9 10" key="1">
    <citation type="journal article" date="2007" name="Nature">
        <title>Evolution of genes and genomes on the Drosophila phylogeny.</title>
        <authorList>
            <consortium name="Drosophila 12 Genomes Consortium"/>
            <person name="Clark A.G."/>
            <person name="Eisen M.B."/>
            <person name="Smith D.R."/>
            <person name="Bergman C.M."/>
            <person name="Oliver B."/>
            <person name="Markow T.A."/>
            <person name="Kaufman T.C."/>
            <person name="Kellis M."/>
            <person name="Gelbart W."/>
            <person name="Iyer V.N."/>
            <person name="Pollard D.A."/>
            <person name="Sackton T.B."/>
            <person name="Larracuente A.M."/>
            <person name="Singh N.D."/>
            <person name="Abad J.P."/>
            <person name="Abt D.N."/>
            <person name="Adryan B."/>
            <person name="Aguade M."/>
            <person name="Akashi H."/>
            <person name="Anderson W.W."/>
            <person name="Aquadro C.F."/>
            <person name="Ardell D.H."/>
            <person name="Arguello R."/>
            <person name="Artieri C.G."/>
            <person name="Barbash D.A."/>
            <person name="Barker D."/>
            <person name="Barsanti P."/>
            <person name="Batterham P."/>
            <person name="Batzoglou S."/>
            <person name="Begun D."/>
            <person name="Bhutkar A."/>
            <person name="Blanco E."/>
            <person name="Bosak S.A."/>
            <person name="Bradley R.K."/>
            <person name="Brand A.D."/>
            <person name="Brent M.R."/>
            <person name="Brooks A.N."/>
            <person name="Brown R.H."/>
            <person name="Butlin R.K."/>
            <person name="Caggese C."/>
            <person name="Calvi B.R."/>
            <person name="Bernardo de Carvalho A."/>
            <person name="Caspi A."/>
            <person name="Castrezana S."/>
            <person name="Celniker S.E."/>
            <person name="Chang J.L."/>
            <person name="Chapple C."/>
            <person name="Chatterji S."/>
            <person name="Chinwalla A."/>
            <person name="Civetta A."/>
            <person name="Clifton S.W."/>
            <person name="Comeron J.M."/>
            <person name="Costello J.C."/>
            <person name="Coyne J.A."/>
            <person name="Daub J."/>
            <person name="David R.G."/>
            <person name="Delcher A.L."/>
            <person name="Delehaunty K."/>
            <person name="Do C.B."/>
            <person name="Ebling H."/>
            <person name="Edwards K."/>
            <person name="Eickbush T."/>
            <person name="Evans J.D."/>
            <person name="Filipski A."/>
            <person name="Findeiss S."/>
            <person name="Freyhult E."/>
            <person name="Fulton L."/>
            <person name="Fulton R."/>
            <person name="Garcia A.C."/>
            <person name="Gardiner A."/>
            <person name="Garfield D.A."/>
            <person name="Garvin B.E."/>
            <person name="Gibson G."/>
            <person name="Gilbert D."/>
            <person name="Gnerre S."/>
            <person name="Godfrey J."/>
            <person name="Good R."/>
            <person name="Gotea V."/>
            <person name="Gravely B."/>
            <person name="Greenberg A.J."/>
            <person name="Griffiths-Jones S."/>
            <person name="Gross S."/>
            <person name="Guigo R."/>
            <person name="Gustafson E.A."/>
            <person name="Haerty W."/>
            <person name="Hahn M.W."/>
            <person name="Halligan D.L."/>
            <person name="Halpern A.L."/>
            <person name="Halter G.M."/>
            <person name="Han M.V."/>
            <person name="Heger A."/>
            <person name="Hillier L."/>
            <person name="Hinrichs A.S."/>
            <person name="Holmes I."/>
            <person name="Hoskins R.A."/>
            <person name="Hubisz M.J."/>
            <person name="Hultmark D."/>
            <person name="Huntley M.A."/>
            <person name="Jaffe D.B."/>
            <person name="Jagadeeshan S."/>
            <person name="Jeck W.R."/>
            <person name="Johnson J."/>
            <person name="Jones C.D."/>
            <person name="Jordan W.C."/>
            <person name="Karpen G.H."/>
            <person name="Kataoka E."/>
            <person name="Keightley P.D."/>
            <person name="Kheradpour P."/>
            <person name="Kirkness E.F."/>
            <person name="Koerich L.B."/>
            <person name="Kristiansen K."/>
            <person name="Kudrna D."/>
            <person name="Kulathinal R.J."/>
            <person name="Kumar S."/>
            <person name="Kwok R."/>
            <person name="Lander E."/>
            <person name="Langley C.H."/>
            <person name="Lapoint R."/>
            <person name="Lazzaro B.P."/>
            <person name="Lee S.J."/>
            <person name="Levesque L."/>
            <person name="Li R."/>
            <person name="Lin C.F."/>
            <person name="Lin M.F."/>
            <person name="Lindblad-Toh K."/>
            <person name="Llopart A."/>
            <person name="Long M."/>
            <person name="Low L."/>
            <person name="Lozovsky E."/>
            <person name="Lu J."/>
            <person name="Luo M."/>
            <person name="Machado C.A."/>
            <person name="Makalowski W."/>
            <person name="Marzo M."/>
            <person name="Matsuda M."/>
            <person name="Matzkin L."/>
            <person name="McAllister B."/>
            <person name="McBride C.S."/>
            <person name="McKernan B."/>
            <person name="McKernan K."/>
            <person name="Mendez-Lago M."/>
            <person name="Minx P."/>
            <person name="Mollenhauer M.U."/>
            <person name="Montooth K."/>
            <person name="Mount S.M."/>
            <person name="Mu X."/>
            <person name="Myers E."/>
            <person name="Negre B."/>
            <person name="Newfeld S."/>
            <person name="Nielsen R."/>
            <person name="Noor M.A."/>
            <person name="O'Grady P."/>
            <person name="Pachter L."/>
            <person name="Papaceit M."/>
            <person name="Parisi M.J."/>
            <person name="Parisi M."/>
            <person name="Parts L."/>
            <person name="Pedersen J.S."/>
            <person name="Pesole G."/>
            <person name="Phillippy A.M."/>
            <person name="Ponting C.P."/>
            <person name="Pop M."/>
            <person name="Porcelli D."/>
            <person name="Powell J.R."/>
            <person name="Prohaska S."/>
            <person name="Pruitt K."/>
            <person name="Puig M."/>
            <person name="Quesneville H."/>
            <person name="Ram K.R."/>
            <person name="Rand D."/>
            <person name="Rasmussen M.D."/>
            <person name="Reed L.K."/>
            <person name="Reenan R."/>
            <person name="Reily A."/>
            <person name="Remington K.A."/>
            <person name="Rieger T.T."/>
            <person name="Ritchie M.G."/>
            <person name="Robin C."/>
            <person name="Rogers Y.H."/>
            <person name="Rohde C."/>
            <person name="Rozas J."/>
            <person name="Rubenfield M.J."/>
            <person name="Ruiz A."/>
            <person name="Russo S."/>
            <person name="Salzberg S.L."/>
            <person name="Sanchez-Gracia A."/>
            <person name="Saranga D.J."/>
            <person name="Sato H."/>
            <person name="Schaeffer S.W."/>
            <person name="Schatz M.C."/>
            <person name="Schlenke T."/>
            <person name="Schwartz R."/>
            <person name="Segarra C."/>
            <person name="Singh R.S."/>
            <person name="Sirot L."/>
            <person name="Sirota M."/>
            <person name="Sisneros N.B."/>
            <person name="Smith C.D."/>
            <person name="Smith T.F."/>
            <person name="Spieth J."/>
            <person name="Stage D.E."/>
            <person name="Stark A."/>
            <person name="Stephan W."/>
            <person name="Strausberg R.L."/>
            <person name="Strempel S."/>
            <person name="Sturgill D."/>
            <person name="Sutton G."/>
            <person name="Sutton G.G."/>
            <person name="Tao W."/>
            <person name="Teichmann S."/>
            <person name="Tobari Y.N."/>
            <person name="Tomimura Y."/>
            <person name="Tsolas J.M."/>
            <person name="Valente V.L."/>
            <person name="Venter E."/>
            <person name="Venter J.C."/>
            <person name="Vicario S."/>
            <person name="Vieira F.G."/>
            <person name="Vilella A.J."/>
            <person name="Villasante A."/>
            <person name="Walenz B."/>
            <person name="Wang J."/>
            <person name="Wasserman M."/>
            <person name="Watts T."/>
            <person name="Wilson D."/>
            <person name="Wilson R.K."/>
            <person name="Wing R.A."/>
            <person name="Wolfner M.F."/>
            <person name="Wong A."/>
            <person name="Wong G.K."/>
            <person name="Wu C.I."/>
            <person name="Wu G."/>
            <person name="Yamamoto D."/>
            <person name="Yang H.P."/>
            <person name="Yang S.P."/>
            <person name="Yorke J.A."/>
            <person name="Yoshida K."/>
            <person name="Zdobnov E."/>
            <person name="Zhang P."/>
            <person name="Zhang Y."/>
            <person name="Zimin A.V."/>
            <person name="Baldwin J."/>
            <person name="Abdouelleil A."/>
            <person name="Abdulkadir J."/>
            <person name="Abebe A."/>
            <person name="Abera B."/>
            <person name="Abreu J."/>
            <person name="Acer S.C."/>
            <person name="Aftuck L."/>
            <person name="Alexander A."/>
            <person name="An P."/>
            <person name="Anderson E."/>
            <person name="Anderson S."/>
            <person name="Arachi H."/>
            <person name="Azer M."/>
            <person name="Bachantsang P."/>
            <person name="Barry A."/>
            <person name="Bayul T."/>
            <person name="Berlin A."/>
            <person name="Bessette D."/>
            <person name="Bloom T."/>
            <person name="Blye J."/>
            <person name="Boguslavskiy L."/>
            <person name="Bonnet C."/>
            <person name="Boukhgalter B."/>
            <person name="Bourzgui I."/>
            <person name="Brown A."/>
            <person name="Cahill P."/>
            <person name="Channer S."/>
            <person name="Cheshatsang Y."/>
            <person name="Chuda L."/>
            <person name="Citroen M."/>
            <person name="Collymore A."/>
            <person name="Cooke P."/>
            <person name="Costello M."/>
            <person name="D'Aco K."/>
            <person name="Daza R."/>
            <person name="De Haan G."/>
            <person name="DeGray S."/>
            <person name="DeMaso C."/>
            <person name="Dhargay N."/>
            <person name="Dooley K."/>
            <person name="Dooley E."/>
            <person name="Doricent M."/>
            <person name="Dorje P."/>
            <person name="Dorjee K."/>
            <person name="Dupes A."/>
            <person name="Elong R."/>
            <person name="Falk J."/>
            <person name="Farina A."/>
            <person name="Faro S."/>
            <person name="Ferguson D."/>
            <person name="Fisher S."/>
            <person name="Foley C.D."/>
            <person name="Franke A."/>
            <person name="Friedrich D."/>
            <person name="Gadbois L."/>
            <person name="Gearin G."/>
            <person name="Gearin C.R."/>
            <person name="Giannoukos G."/>
            <person name="Goode T."/>
            <person name="Graham J."/>
            <person name="Grandbois E."/>
            <person name="Grewal S."/>
            <person name="Gyaltsen K."/>
            <person name="Hafez N."/>
            <person name="Hagos B."/>
            <person name="Hall J."/>
            <person name="Henson C."/>
            <person name="Hollinger A."/>
            <person name="Honan T."/>
            <person name="Huard M.D."/>
            <person name="Hughes L."/>
            <person name="Hurhula B."/>
            <person name="Husby M.E."/>
            <person name="Kamat A."/>
            <person name="Kanga B."/>
            <person name="Kashin S."/>
            <person name="Khazanovich D."/>
            <person name="Kisner P."/>
            <person name="Lance K."/>
            <person name="Lara M."/>
            <person name="Lee W."/>
            <person name="Lennon N."/>
            <person name="Letendre F."/>
            <person name="LeVine R."/>
            <person name="Lipovsky A."/>
            <person name="Liu X."/>
            <person name="Liu J."/>
            <person name="Liu S."/>
            <person name="Lokyitsang T."/>
            <person name="Lokyitsang Y."/>
            <person name="Lubonja R."/>
            <person name="Lui A."/>
            <person name="MacDonald P."/>
            <person name="Magnisalis V."/>
            <person name="Maru K."/>
            <person name="Matthews C."/>
            <person name="McCusker W."/>
            <person name="McDonough S."/>
            <person name="Mehta T."/>
            <person name="Meldrim J."/>
            <person name="Meneus L."/>
            <person name="Mihai O."/>
            <person name="Mihalev A."/>
            <person name="Mihova T."/>
            <person name="Mittelman R."/>
            <person name="Mlenga V."/>
            <person name="Montmayeur A."/>
            <person name="Mulrain L."/>
            <person name="Navidi A."/>
            <person name="Naylor J."/>
            <person name="Negash T."/>
            <person name="Nguyen T."/>
            <person name="Nguyen N."/>
            <person name="Nicol R."/>
            <person name="Norbu C."/>
            <person name="Norbu N."/>
            <person name="Novod N."/>
            <person name="O'Neill B."/>
            <person name="Osman S."/>
            <person name="Markiewicz E."/>
            <person name="Oyono O.L."/>
            <person name="Patti C."/>
            <person name="Phunkhang P."/>
            <person name="Pierre F."/>
            <person name="Priest M."/>
            <person name="Raghuraman S."/>
            <person name="Rege F."/>
            <person name="Reyes R."/>
            <person name="Rise C."/>
            <person name="Rogov P."/>
            <person name="Ross K."/>
            <person name="Ryan E."/>
            <person name="Settipalli S."/>
            <person name="Shea T."/>
            <person name="Sherpa N."/>
            <person name="Shi L."/>
            <person name="Shih D."/>
            <person name="Sparrow T."/>
            <person name="Spaulding J."/>
            <person name="Stalker J."/>
            <person name="Stange-Thomann N."/>
            <person name="Stavropoulos S."/>
            <person name="Stone C."/>
            <person name="Strader C."/>
            <person name="Tesfaye S."/>
            <person name="Thomson T."/>
            <person name="Thoulutsang Y."/>
            <person name="Thoulutsang D."/>
            <person name="Topham K."/>
            <person name="Topping I."/>
            <person name="Tsamla T."/>
            <person name="Vassiliev H."/>
            <person name="Vo A."/>
            <person name="Wangchuk T."/>
            <person name="Wangdi T."/>
            <person name="Weiand M."/>
            <person name="Wilkinson J."/>
            <person name="Wilson A."/>
            <person name="Yadav S."/>
            <person name="Young G."/>
            <person name="Yu Q."/>
            <person name="Zembek L."/>
            <person name="Zhong D."/>
            <person name="Zimmer A."/>
            <person name="Zwirko Z."/>
            <person name="Jaffe D.B."/>
            <person name="Alvarez P."/>
            <person name="Brockman W."/>
            <person name="Butler J."/>
            <person name="Chin C."/>
            <person name="Gnerre S."/>
            <person name="Grabherr M."/>
            <person name="Kleber M."/>
            <person name="Mauceli E."/>
            <person name="MacCallum I."/>
        </authorList>
    </citation>
    <scope>NUCLEOTIDE SEQUENCE [LARGE SCALE GENOMIC DNA]</scope>
    <source>
        <strain evidence="10">Tucson 14030-0811.24</strain>
    </source>
</reference>
<evidence type="ECO:0000259" key="8">
    <source>
        <dbReference type="PROSITE" id="PS50940"/>
    </source>
</evidence>
<sequence length="126" mass="13603">MRAYNLLVLTFVTVLLSFTGCSNGNPQPDCREHHNGLSFADPGSCSSFYVCLRGRTLRQECATGLVFDPKTQSCNLPILVQCINGDRSGAFLSGHRPDNNGHRPVEPPCDKPLPPPPPPPPSSTTT</sequence>
<dbReference type="Gene3D" id="2.170.140.10">
    <property type="entry name" value="Chitin binding domain"/>
    <property type="match status" value="1"/>
</dbReference>
<dbReference type="STRING" id="7260.A0A0Q9WZT6"/>
<feature type="signal peptide" evidence="7">
    <location>
        <begin position="1"/>
        <end position="24"/>
    </location>
</feature>
<feature type="region of interest" description="Disordered" evidence="6">
    <location>
        <begin position="93"/>
        <end position="126"/>
    </location>
</feature>
<dbReference type="InterPro" id="IPR002557">
    <property type="entry name" value="Chitin-bd_dom"/>
</dbReference>
<evidence type="ECO:0000313" key="10">
    <source>
        <dbReference type="Proteomes" id="UP000007798"/>
    </source>
</evidence>
<dbReference type="PANTHER" id="PTHR23301">
    <property type="entry name" value="CHITIN BINDING PERITROPHIN-A"/>
    <property type="match status" value="1"/>
</dbReference>
<dbReference type="PANTHER" id="PTHR23301:SF0">
    <property type="entry name" value="CHITIN-BINDING TYPE-2 DOMAIN-CONTAINING PROTEIN-RELATED"/>
    <property type="match status" value="1"/>
</dbReference>